<name>A0ABD2QID1_9PLAT</name>
<evidence type="ECO:0000313" key="8">
    <source>
        <dbReference type="EMBL" id="KAL3319300.1"/>
    </source>
</evidence>
<dbReference type="SUPFAM" id="SSF102031">
    <property type="entry name" value="AXH domain"/>
    <property type="match status" value="1"/>
</dbReference>
<dbReference type="GO" id="GO:0003677">
    <property type="term" value="F:DNA binding"/>
    <property type="evidence" value="ECO:0007669"/>
    <property type="project" value="UniProtKB-KW"/>
</dbReference>
<evidence type="ECO:0000256" key="5">
    <source>
        <dbReference type="ARBA" id="ARBA00023163"/>
    </source>
</evidence>
<comment type="subcellular location">
    <subcellularLocation>
        <location evidence="1">Nucleus</location>
    </subcellularLocation>
</comment>
<evidence type="ECO:0000256" key="2">
    <source>
        <dbReference type="ARBA" id="ARBA00022491"/>
    </source>
</evidence>
<keyword evidence="4" id="KW-0238">DNA-binding</keyword>
<dbReference type="PROSITE" id="PS51148">
    <property type="entry name" value="AXH"/>
    <property type="match status" value="1"/>
</dbReference>
<dbReference type="EMBL" id="JBJKFK010000149">
    <property type="protein sequence ID" value="KAL3319300.1"/>
    <property type="molecule type" value="Genomic_DNA"/>
</dbReference>
<reference evidence="8 9" key="1">
    <citation type="submission" date="2024-11" db="EMBL/GenBank/DDBJ databases">
        <title>Adaptive evolution of stress response genes in parasites aligns with host niche diversity.</title>
        <authorList>
            <person name="Hahn C."/>
            <person name="Resl P."/>
        </authorList>
    </citation>
    <scope>NUCLEOTIDE SEQUENCE [LARGE SCALE GENOMIC DNA]</scope>
    <source>
        <strain evidence="8">EGGRZ-B1_66</strain>
        <tissue evidence="8">Body</tissue>
    </source>
</reference>
<comment type="caution">
    <text evidence="8">The sequence shown here is derived from an EMBL/GenBank/DDBJ whole genome shotgun (WGS) entry which is preliminary data.</text>
</comment>
<dbReference type="InterPro" id="IPR003652">
    <property type="entry name" value="Ataxin_AXH_dom"/>
</dbReference>
<proteinExistence type="predicted"/>
<dbReference type="GO" id="GO:0005634">
    <property type="term" value="C:nucleus"/>
    <property type="evidence" value="ECO:0007669"/>
    <property type="project" value="UniProtKB-SubCell"/>
</dbReference>
<dbReference type="Proteomes" id="UP001626550">
    <property type="component" value="Unassembled WGS sequence"/>
</dbReference>
<keyword evidence="9" id="KW-1185">Reference proteome</keyword>
<accession>A0ABD2QID1</accession>
<sequence>MTLSPAALYCSAGQLFRLTNGRSRRLEELRMEDFSASWNSFCQAEPEKACELRLCWARVNRITASAAGASLLRITFTVHPGRKRPLLSPQQAIASSPSSSSCSSQQRLFNKKATVCYECPPAQPLFVFAEGWAAADPKACTQMHGLRCKRLSVGDDCLVLLKGAKQQLRHSNNSVATPLPNYSQASAPTLMLQLMLMHRALRYKASASATDKAAALASTSLQTKEERSHK</sequence>
<evidence type="ECO:0000256" key="1">
    <source>
        <dbReference type="ARBA" id="ARBA00004123"/>
    </source>
</evidence>
<evidence type="ECO:0000256" key="3">
    <source>
        <dbReference type="ARBA" id="ARBA00023015"/>
    </source>
</evidence>
<gene>
    <name evidence="8" type="ORF">Ciccas_002045</name>
</gene>
<evidence type="ECO:0000259" key="7">
    <source>
        <dbReference type="PROSITE" id="PS51148"/>
    </source>
</evidence>
<organism evidence="8 9">
    <name type="scientific">Cichlidogyrus casuarinus</name>
    <dbReference type="NCBI Taxonomy" id="1844966"/>
    <lineage>
        <taxon>Eukaryota</taxon>
        <taxon>Metazoa</taxon>
        <taxon>Spiralia</taxon>
        <taxon>Lophotrochozoa</taxon>
        <taxon>Platyhelminthes</taxon>
        <taxon>Monogenea</taxon>
        <taxon>Monopisthocotylea</taxon>
        <taxon>Dactylogyridea</taxon>
        <taxon>Ancyrocephalidae</taxon>
        <taxon>Cichlidogyrus</taxon>
    </lineage>
</organism>
<keyword evidence="3" id="KW-0805">Transcription regulation</keyword>
<dbReference type="InterPro" id="IPR043404">
    <property type="entry name" value="ATAXIN1-like"/>
</dbReference>
<evidence type="ECO:0000256" key="6">
    <source>
        <dbReference type="ARBA" id="ARBA00023242"/>
    </source>
</evidence>
<protein>
    <recommendedName>
        <fullName evidence="7">AXH domain-containing protein</fullName>
    </recommendedName>
</protein>
<dbReference type="AlphaFoldDB" id="A0ABD2QID1"/>
<keyword evidence="6" id="KW-0539">Nucleus</keyword>
<evidence type="ECO:0000313" key="9">
    <source>
        <dbReference type="Proteomes" id="UP001626550"/>
    </source>
</evidence>
<evidence type="ECO:0000256" key="4">
    <source>
        <dbReference type="ARBA" id="ARBA00023125"/>
    </source>
</evidence>
<dbReference type="PANTHER" id="PTHR13392">
    <property type="entry name" value="ATAXIN 1"/>
    <property type="match status" value="1"/>
</dbReference>
<keyword evidence="5" id="KW-0804">Transcription</keyword>
<dbReference type="PANTHER" id="PTHR13392:SF13">
    <property type="entry name" value="AXH DOMAIN-CONTAINING PROTEIN"/>
    <property type="match status" value="1"/>
</dbReference>
<dbReference type="SMART" id="SM00536">
    <property type="entry name" value="AXH"/>
    <property type="match status" value="1"/>
</dbReference>
<feature type="non-terminal residue" evidence="8">
    <location>
        <position position="230"/>
    </location>
</feature>
<dbReference type="Pfam" id="PF08517">
    <property type="entry name" value="AXH"/>
    <property type="match status" value="1"/>
</dbReference>
<dbReference type="InterPro" id="IPR036096">
    <property type="entry name" value="Ataxin_AXH_dom_sf"/>
</dbReference>
<feature type="domain" description="AXH" evidence="7">
    <location>
        <begin position="1"/>
        <end position="168"/>
    </location>
</feature>
<keyword evidence="2" id="KW-0678">Repressor</keyword>